<feature type="domain" description="Glycosyl transferase family 1" evidence="1">
    <location>
        <begin position="170"/>
        <end position="295"/>
    </location>
</feature>
<dbReference type="PANTHER" id="PTHR45947:SF3">
    <property type="entry name" value="SULFOQUINOVOSYL TRANSFERASE SQD2"/>
    <property type="match status" value="1"/>
</dbReference>
<sequence length="472" mass="51870">MRAVARPRVALHDYRTDPLLPQKDGVNLAHENIAALLRSPAAVGLDVRFHDLLALLRSDDHAAEALADVDCVVANVGPHAHYYLALRERLGLRYRVIRDVRTAMWSSYLLQEHLCAPLLREGDVLMVASVYTQSLYRHFFPHLAGHPLPLCYPLTVGFPASPPARVPDPLGRQVLGYLGRLSEDKNFPDLVQLLIALERRQPGRHLLLACGDVHSASCHPERVRAALAEQGVTPSAFEHCGALPNAAVWGVLGRMDVMLFPSTSNLETLGRVLIEASFAGIPVIGGQHAAAPELVPGEALVPVHYHPGLVFDTHHDHSLGHLSGADLLAAVEGRQGRVPQAFGRYQAHAERFLALVAGQWDPDWERLPEGSPPAGAGVERWQMRLPPALTAPAALEAIDTAQRWFLDLHDRSAPTFAATLQALQALSAHPERTQRFLQRLAQTRGDFTNVGAIDIELCGVMRFWPEVRQNFI</sequence>
<dbReference type="Gene3D" id="3.40.50.2000">
    <property type="entry name" value="Glycogen Phosphorylase B"/>
    <property type="match status" value="2"/>
</dbReference>
<dbReference type="SUPFAM" id="SSF53756">
    <property type="entry name" value="UDP-Glycosyltransferase/glycogen phosphorylase"/>
    <property type="match status" value="1"/>
</dbReference>
<dbReference type="InterPro" id="IPR050194">
    <property type="entry name" value="Glycosyltransferase_grp1"/>
</dbReference>
<evidence type="ECO:0000313" key="2">
    <source>
        <dbReference type="EMBL" id="MBH9553325.1"/>
    </source>
</evidence>
<dbReference type="PANTHER" id="PTHR45947">
    <property type="entry name" value="SULFOQUINOVOSYL TRANSFERASE SQD2"/>
    <property type="match status" value="1"/>
</dbReference>
<comment type="caution">
    <text evidence="2">The sequence shown here is derived from an EMBL/GenBank/DDBJ whole genome shotgun (WGS) entry which is preliminary data.</text>
</comment>
<dbReference type="AlphaFoldDB" id="A0A931NEK5"/>
<accession>A0A931NEK5</accession>
<dbReference type="Pfam" id="PF00534">
    <property type="entry name" value="Glycos_transf_1"/>
    <property type="match status" value="1"/>
</dbReference>
<keyword evidence="3" id="KW-1185">Reference proteome</keyword>
<evidence type="ECO:0000259" key="1">
    <source>
        <dbReference type="Pfam" id="PF00534"/>
    </source>
</evidence>
<name>A0A931NEK5_9BURK</name>
<organism evidence="2 3">
    <name type="scientific">Inhella gelatinilytica</name>
    <dbReference type="NCBI Taxonomy" id="2795030"/>
    <lineage>
        <taxon>Bacteria</taxon>
        <taxon>Pseudomonadati</taxon>
        <taxon>Pseudomonadota</taxon>
        <taxon>Betaproteobacteria</taxon>
        <taxon>Burkholderiales</taxon>
        <taxon>Sphaerotilaceae</taxon>
        <taxon>Inhella</taxon>
    </lineage>
</organism>
<gene>
    <name evidence="2" type="ORF">I7X43_10740</name>
</gene>
<protein>
    <submittedName>
        <fullName evidence="2">Glycosyltransferase</fullName>
    </submittedName>
</protein>
<reference evidence="2" key="1">
    <citation type="submission" date="2020-12" db="EMBL/GenBank/DDBJ databases">
        <title>The genome sequence of Inhella sp. 4Y17.</title>
        <authorList>
            <person name="Liu Y."/>
        </authorList>
    </citation>
    <scope>NUCLEOTIDE SEQUENCE</scope>
    <source>
        <strain evidence="2">4Y10</strain>
    </source>
</reference>
<dbReference type="GO" id="GO:0016757">
    <property type="term" value="F:glycosyltransferase activity"/>
    <property type="evidence" value="ECO:0007669"/>
    <property type="project" value="InterPro"/>
</dbReference>
<dbReference type="RefSeq" id="WP_198100925.1">
    <property type="nucleotide sequence ID" value="NZ_JAEDAL010000004.1"/>
</dbReference>
<dbReference type="EMBL" id="JAEDAL010000004">
    <property type="protein sequence ID" value="MBH9553325.1"/>
    <property type="molecule type" value="Genomic_DNA"/>
</dbReference>
<dbReference type="Proteomes" id="UP000620139">
    <property type="component" value="Unassembled WGS sequence"/>
</dbReference>
<evidence type="ECO:0000313" key="3">
    <source>
        <dbReference type="Proteomes" id="UP000620139"/>
    </source>
</evidence>
<dbReference type="InterPro" id="IPR001296">
    <property type="entry name" value="Glyco_trans_1"/>
</dbReference>
<proteinExistence type="predicted"/>